<keyword evidence="9" id="KW-0472">Membrane</keyword>
<keyword evidence="5" id="KW-0238">DNA-binding</keyword>
<dbReference type="GO" id="GO:0045944">
    <property type="term" value="P:positive regulation of transcription by RNA polymerase II"/>
    <property type="evidence" value="ECO:0007669"/>
    <property type="project" value="TreeGrafter"/>
</dbReference>
<dbReference type="SUPFAM" id="SSF57716">
    <property type="entry name" value="Glucocorticoid receptor-like (DNA-binding domain)"/>
    <property type="match status" value="1"/>
</dbReference>
<dbReference type="Pfam" id="PF00105">
    <property type="entry name" value="zf-C4"/>
    <property type="match status" value="1"/>
</dbReference>
<keyword evidence="7 11" id="KW-0675">Receptor</keyword>
<protein>
    <submittedName>
        <fullName evidence="11">Nuclear receptor</fullName>
    </submittedName>
</protein>
<feature type="domain" description="Nuclear receptor" evidence="10">
    <location>
        <begin position="37"/>
        <end position="112"/>
    </location>
</feature>
<dbReference type="InterPro" id="IPR050234">
    <property type="entry name" value="Nuclear_hormone_rcpt_NR1"/>
</dbReference>
<feature type="transmembrane region" description="Helical" evidence="9">
    <location>
        <begin position="376"/>
        <end position="398"/>
    </location>
</feature>
<keyword evidence="9" id="KW-1133">Transmembrane helix</keyword>
<keyword evidence="1" id="KW-0479">Metal-binding</keyword>
<dbReference type="EMBL" id="MF360939">
    <property type="protein sequence ID" value="ASL70623.1"/>
    <property type="molecule type" value="Genomic_DNA"/>
</dbReference>
<dbReference type="PANTHER" id="PTHR24082:SF473">
    <property type="entry name" value="ECDYSONE-INDUCED PROTEIN 75B, ISOFORM B"/>
    <property type="match status" value="1"/>
</dbReference>
<keyword evidence="4" id="KW-0805">Transcription regulation</keyword>
<dbReference type="CDD" id="cd06916">
    <property type="entry name" value="NR_DBD_like"/>
    <property type="match status" value="1"/>
</dbReference>
<dbReference type="Gene3D" id="1.10.565.10">
    <property type="entry name" value="Retinoid X Receptor"/>
    <property type="match status" value="1"/>
</dbReference>
<dbReference type="PROSITE" id="PS00031">
    <property type="entry name" value="NUCLEAR_REC_DBD_1"/>
    <property type="match status" value="1"/>
</dbReference>
<dbReference type="PROSITE" id="PS51030">
    <property type="entry name" value="NUCLEAR_REC_DBD_2"/>
    <property type="match status" value="1"/>
</dbReference>
<keyword evidence="8" id="KW-0539">Nucleus</keyword>
<dbReference type="SUPFAM" id="SSF48508">
    <property type="entry name" value="Nuclear receptor ligand-binding domain"/>
    <property type="match status" value="1"/>
</dbReference>
<evidence type="ECO:0000256" key="6">
    <source>
        <dbReference type="ARBA" id="ARBA00023163"/>
    </source>
</evidence>
<dbReference type="GO" id="GO:0030154">
    <property type="term" value="P:cell differentiation"/>
    <property type="evidence" value="ECO:0007669"/>
    <property type="project" value="TreeGrafter"/>
</dbReference>
<dbReference type="Gene3D" id="3.30.50.10">
    <property type="entry name" value="Erythroid Transcription Factor GATA-1, subunit A"/>
    <property type="match status" value="1"/>
</dbReference>
<dbReference type="GO" id="GO:0000978">
    <property type="term" value="F:RNA polymerase II cis-regulatory region sequence-specific DNA binding"/>
    <property type="evidence" value="ECO:0007669"/>
    <property type="project" value="TreeGrafter"/>
</dbReference>
<dbReference type="SMART" id="SM00399">
    <property type="entry name" value="ZnF_C4"/>
    <property type="match status" value="1"/>
</dbReference>
<dbReference type="GO" id="GO:0008270">
    <property type="term" value="F:zinc ion binding"/>
    <property type="evidence" value="ECO:0007669"/>
    <property type="project" value="UniProtKB-KW"/>
</dbReference>
<keyword evidence="2" id="KW-0863">Zinc-finger</keyword>
<dbReference type="InterPro" id="IPR001628">
    <property type="entry name" value="Znf_hrmn_rcpt"/>
</dbReference>
<dbReference type="AlphaFoldDB" id="A0A221CB91"/>
<evidence type="ECO:0000256" key="1">
    <source>
        <dbReference type="ARBA" id="ARBA00022723"/>
    </source>
</evidence>
<proteinExistence type="predicted"/>
<accession>A0A221CB91</accession>
<evidence type="ECO:0000256" key="9">
    <source>
        <dbReference type="SAM" id="Phobius"/>
    </source>
</evidence>
<evidence type="ECO:0000256" key="5">
    <source>
        <dbReference type="ARBA" id="ARBA00023125"/>
    </source>
</evidence>
<evidence type="ECO:0000256" key="7">
    <source>
        <dbReference type="ARBA" id="ARBA00023170"/>
    </source>
</evidence>
<keyword evidence="6" id="KW-0804">Transcription</keyword>
<dbReference type="GO" id="GO:0009755">
    <property type="term" value="P:hormone-mediated signaling pathway"/>
    <property type="evidence" value="ECO:0007669"/>
    <property type="project" value="TreeGrafter"/>
</dbReference>
<dbReference type="GO" id="GO:0000122">
    <property type="term" value="P:negative regulation of transcription by RNA polymerase II"/>
    <property type="evidence" value="ECO:0007669"/>
    <property type="project" value="TreeGrafter"/>
</dbReference>
<evidence type="ECO:0000256" key="3">
    <source>
        <dbReference type="ARBA" id="ARBA00022833"/>
    </source>
</evidence>
<name>A0A221CB91_9BILA</name>
<dbReference type="GO" id="GO:0004879">
    <property type="term" value="F:nuclear receptor activity"/>
    <property type="evidence" value="ECO:0007669"/>
    <property type="project" value="TreeGrafter"/>
</dbReference>
<reference evidence="11" key="2">
    <citation type="submission" date="2017-06" db="EMBL/GenBank/DDBJ databases">
        <authorList>
            <person name="Kim H.J."/>
            <person name="Triplett B.A."/>
        </authorList>
    </citation>
    <scope>NUCLEOTIDE SEQUENCE</scope>
</reference>
<dbReference type="InterPro" id="IPR035500">
    <property type="entry name" value="NHR-like_dom_sf"/>
</dbReference>
<sequence length="407" mass="48197">MIDRNLSEKEILEAISHEYSLSQKRCQNEVFETKFNFGKCKICNSEATGIHYGVCSCEGCKGFFKRSLIKHKNYTCKGNQNCIIHPKDTRKCKYCRWMTCLKAGMSLSHVRVGRIPNYMKEMVPKNEHMHKNSSIIRKNKFCLLIKYMRKHEKLDQQFFTQSTKFLPKNLYTEKYLNCSHQNQLIVLSTLRDKVYQIYLEQTQEFKEHEIKARNLILNNYKPIKVEKGSNLARELGKRGIFEMQKHAFSLSNFLEQLPGFQNLTGKDFEVVLKERFFSVHALRTANLFINNEFYFMLGDIPMTSEIFSLLTDCRVCDLLFKFLKFFQKSKMTVHELALIVPIVQTMPTINKRKIKFKKKFINKFNSQTFNFLTNKIFTFMLVMYVQIYSISQYILSLINTDVDYAWK</sequence>
<evidence type="ECO:0000313" key="11">
    <source>
        <dbReference type="EMBL" id="ASL70623.1"/>
    </source>
</evidence>
<evidence type="ECO:0000256" key="4">
    <source>
        <dbReference type="ARBA" id="ARBA00023015"/>
    </source>
</evidence>
<reference evidence="11" key="1">
    <citation type="journal article" date="2017" name="Gen. Comp. Endocrinol.">
        <title>Genome-wide identification of nuclear receptor (NR) genes and the evolutionary significance of the NR1O subfamily in the monogonont rotifer Brachionus spp.</title>
        <authorList>
            <person name="Kim D.H."/>
            <person name="Kim H.S."/>
            <person name="Hwang D.S."/>
            <person name="Kim H.J."/>
            <person name="Hagiwara A."/>
            <person name="Lee J.S."/>
            <person name="Jeong C.B."/>
        </authorList>
    </citation>
    <scope>NUCLEOTIDE SEQUENCE</scope>
</reference>
<dbReference type="PRINTS" id="PR00047">
    <property type="entry name" value="STROIDFINGER"/>
</dbReference>
<keyword evidence="3" id="KW-0862">Zinc</keyword>
<evidence type="ECO:0000259" key="10">
    <source>
        <dbReference type="PROSITE" id="PS51030"/>
    </source>
</evidence>
<evidence type="ECO:0000256" key="2">
    <source>
        <dbReference type="ARBA" id="ARBA00022771"/>
    </source>
</evidence>
<keyword evidence="9" id="KW-0812">Transmembrane</keyword>
<dbReference type="PANTHER" id="PTHR24082">
    <property type="entry name" value="NUCLEAR HORMONE RECEPTOR"/>
    <property type="match status" value="1"/>
</dbReference>
<organism evidence="11">
    <name type="scientific">Brachionus koreanus</name>
    <dbReference type="NCBI Taxonomy" id="1199090"/>
    <lineage>
        <taxon>Eukaryota</taxon>
        <taxon>Metazoa</taxon>
        <taxon>Spiralia</taxon>
        <taxon>Gnathifera</taxon>
        <taxon>Rotifera</taxon>
        <taxon>Eurotatoria</taxon>
        <taxon>Monogononta</taxon>
        <taxon>Pseudotrocha</taxon>
        <taxon>Ploima</taxon>
        <taxon>Brachionidae</taxon>
        <taxon>Brachionus</taxon>
    </lineage>
</organism>
<dbReference type="InterPro" id="IPR013088">
    <property type="entry name" value="Znf_NHR/GATA"/>
</dbReference>
<evidence type="ECO:0000256" key="8">
    <source>
        <dbReference type="ARBA" id="ARBA00023242"/>
    </source>
</evidence>